<feature type="transmembrane region" description="Helical" evidence="2">
    <location>
        <begin position="55"/>
        <end position="76"/>
    </location>
</feature>
<feature type="region of interest" description="Disordered" evidence="1">
    <location>
        <begin position="78"/>
        <end position="166"/>
    </location>
</feature>
<feature type="compositionally biased region" description="Basic and acidic residues" evidence="1">
    <location>
        <begin position="97"/>
        <end position="113"/>
    </location>
</feature>
<keyword evidence="2" id="KW-1133">Transmembrane helix</keyword>
<sequence>MREHMVRRGEADEDSGEALRDGFRSILAAHPEPPLGDLAGAAVTGGRRLRRRRRVAAATALTTAVVVGAAVITGLVQPAVQPPPVVPAEQPAPDPAPEEREPEAVPWPDRMDAPDEGPQSGSAAPDGAVVPADPSAEAVTEGRENPADDAPGATDTPRASEGHAPD</sequence>
<accession>A0ABX1CLZ3</accession>
<gene>
    <name evidence="3" type="ORF">HCN52_22650</name>
</gene>
<evidence type="ECO:0008006" key="5">
    <source>
        <dbReference type="Google" id="ProtNLM"/>
    </source>
</evidence>
<keyword evidence="2" id="KW-0472">Membrane</keyword>
<feature type="compositionally biased region" description="Low complexity" evidence="1">
    <location>
        <begin position="121"/>
        <end position="136"/>
    </location>
</feature>
<reference evidence="3 4" key="1">
    <citation type="submission" date="2020-03" db="EMBL/GenBank/DDBJ databases">
        <title>Draft genome of Streptomyces sp. ventii, isolated from the Axial Seamount in the Pacific Ocean, and resequencing of the two type strains Streptomyces lonarensis strain NCL 716 and Streptomyces bohaiensis strain 11A07.</title>
        <authorList>
            <person name="Loughran R.M."/>
            <person name="Pfannmuller K.M."/>
            <person name="Wasson B.J."/>
            <person name="Deadmond M.C."/>
            <person name="Paddock B.E."/>
            <person name="Koyack M.J."/>
            <person name="Gallegos D.A."/>
            <person name="Mitchell E.A."/>
            <person name="Ushijima B."/>
            <person name="Saw J.H."/>
            <person name="Mcphail K.L."/>
            <person name="Videau P."/>
        </authorList>
    </citation>
    <scope>NUCLEOTIDE SEQUENCE [LARGE SCALE GENOMIC DNA]</scope>
    <source>
        <strain evidence="3 4">11A07</strain>
    </source>
</reference>
<dbReference type="EMBL" id="JAAVJC010000367">
    <property type="protein sequence ID" value="NJQ17659.1"/>
    <property type="molecule type" value="Genomic_DNA"/>
</dbReference>
<keyword evidence="4" id="KW-1185">Reference proteome</keyword>
<organism evidence="3 4">
    <name type="scientific">Streptomyces bohaiensis</name>
    <dbReference type="NCBI Taxonomy" id="1431344"/>
    <lineage>
        <taxon>Bacteria</taxon>
        <taxon>Bacillati</taxon>
        <taxon>Actinomycetota</taxon>
        <taxon>Actinomycetes</taxon>
        <taxon>Kitasatosporales</taxon>
        <taxon>Streptomycetaceae</taxon>
        <taxon>Streptomyces</taxon>
    </lineage>
</organism>
<dbReference type="RefSeq" id="WP_168090303.1">
    <property type="nucleotide sequence ID" value="NZ_BHZH01000239.1"/>
</dbReference>
<proteinExistence type="predicted"/>
<evidence type="ECO:0000313" key="3">
    <source>
        <dbReference type="EMBL" id="NJQ17659.1"/>
    </source>
</evidence>
<evidence type="ECO:0000313" key="4">
    <source>
        <dbReference type="Proteomes" id="UP000727056"/>
    </source>
</evidence>
<keyword evidence="2" id="KW-0812">Transmembrane</keyword>
<evidence type="ECO:0000256" key="1">
    <source>
        <dbReference type="SAM" id="MobiDB-lite"/>
    </source>
</evidence>
<evidence type="ECO:0000256" key="2">
    <source>
        <dbReference type="SAM" id="Phobius"/>
    </source>
</evidence>
<dbReference type="Proteomes" id="UP000727056">
    <property type="component" value="Unassembled WGS sequence"/>
</dbReference>
<comment type="caution">
    <text evidence="3">The sequence shown here is derived from an EMBL/GenBank/DDBJ whole genome shotgun (WGS) entry which is preliminary data.</text>
</comment>
<protein>
    <recommendedName>
        <fullName evidence="5">Cellulase</fullName>
    </recommendedName>
</protein>
<feature type="compositionally biased region" description="Pro residues" evidence="1">
    <location>
        <begin position="80"/>
        <end position="95"/>
    </location>
</feature>
<name>A0ABX1CLZ3_9ACTN</name>